<evidence type="ECO:0000313" key="3">
    <source>
        <dbReference type="Proteomes" id="UP001141552"/>
    </source>
</evidence>
<feature type="compositionally biased region" description="Low complexity" evidence="1">
    <location>
        <begin position="8"/>
        <end position="23"/>
    </location>
</feature>
<dbReference type="Proteomes" id="UP001141552">
    <property type="component" value="Unassembled WGS sequence"/>
</dbReference>
<proteinExistence type="predicted"/>
<evidence type="ECO:0000313" key="2">
    <source>
        <dbReference type="EMBL" id="KAJ4836457.1"/>
    </source>
</evidence>
<sequence length="128" mass="13930">MSGSFAVTTTASPTKSSSSSASPILPPRRRLERQGEEPERAQAEHPLGVEDAVPKGNSPVGNFCRTACVHCRRELGYTKRSRKKRQVGVDQSAQPTEKVMEDACGPLLNELLSQTEAQKLIIRDVGNL</sequence>
<reference evidence="2" key="1">
    <citation type="submission" date="2022-02" db="EMBL/GenBank/DDBJ databases">
        <authorList>
            <person name="Henning P.M."/>
            <person name="McCubbin A.G."/>
            <person name="Shore J.S."/>
        </authorList>
    </citation>
    <scope>NUCLEOTIDE SEQUENCE</scope>
    <source>
        <strain evidence="2">F60SS</strain>
        <tissue evidence="2">Leaves</tissue>
    </source>
</reference>
<organism evidence="2 3">
    <name type="scientific">Turnera subulata</name>
    <dbReference type="NCBI Taxonomy" id="218843"/>
    <lineage>
        <taxon>Eukaryota</taxon>
        <taxon>Viridiplantae</taxon>
        <taxon>Streptophyta</taxon>
        <taxon>Embryophyta</taxon>
        <taxon>Tracheophyta</taxon>
        <taxon>Spermatophyta</taxon>
        <taxon>Magnoliopsida</taxon>
        <taxon>eudicotyledons</taxon>
        <taxon>Gunneridae</taxon>
        <taxon>Pentapetalae</taxon>
        <taxon>rosids</taxon>
        <taxon>fabids</taxon>
        <taxon>Malpighiales</taxon>
        <taxon>Passifloraceae</taxon>
        <taxon>Turnera</taxon>
    </lineage>
</organism>
<comment type="caution">
    <text evidence="2">The sequence shown here is derived from an EMBL/GenBank/DDBJ whole genome shotgun (WGS) entry which is preliminary data.</text>
</comment>
<keyword evidence="3" id="KW-1185">Reference proteome</keyword>
<dbReference type="EMBL" id="JAKUCV010004115">
    <property type="protein sequence ID" value="KAJ4836457.1"/>
    <property type="molecule type" value="Genomic_DNA"/>
</dbReference>
<accession>A0A9Q0FRY2</accession>
<reference evidence="2" key="2">
    <citation type="journal article" date="2023" name="Plants (Basel)">
        <title>Annotation of the Turnera subulata (Passifloraceae) Draft Genome Reveals the S-Locus Evolved after the Divergence of Turneroideae from Passifloroideae in a Stepwise Manner.</title>
        <authorList>
            <person name="Henning P.M."/>
            <person name="Roalson E.H."/>
            <person name="Mir W."/>
            <person name="McCubbin A.G."/>
            <person name="Shore J.S."/>
        </authorList>
    </citation>
    <scope>NUCLEOTIDE SEQUENCE</scope>
    <source>
        <strain evidence="2">F60SS</strain>
    </source>
</reference>
<feature type="region of interest" description="Disordered" evidence="1">
    <location>
        <begin position="1"/>
        <end position="56"/>
    </location>
</feature>
<protein>
    <submittedName>
        <fullName evidence="2">Uncharacterized protein</fullName>
    </submittedName>
</protein>
<name>A0A9Q0FRY2_9ROSI</name>
<dbReference type="OrthoDB" id="1930051at2759"/>
<gene>
    <name evidence="2" type="ORF">Tsubulata_028158</name>
</gene>
<evidence type="ECO:0000256" key="1">
    <source>
        <dbReference type="SAM" id="MobiDB-lite"/>
    </source>
</evidence>
<dbReference type="AlphaFoldDB" id="A0A9Q0FRY2"/>
<feature type="compositionally biased region" description="Basic and acidic residues" evidence="1">
    <location>
        <begin position="32"/>
        <end position="43"/>
    </location>
</feature>